<dbReference type="Pfam" id="PF08843">
    <property type="entry name" value="AbiEii"/>
    <property type="match status" value="1"/>
</dbReference>
<dbReference type="InterPro" id="IPR014942">
    <property type="entry name" value="AbiEii"/>
</dbReference>
<evidence type="ECO:0000313" key="2">
    <source>
        <dbReference type="Proteomes" id="UP000248311"/>
    </source>
</evidence>
<accession>A0A318SSG8</accession>
<gene>
    <name evidence="1" type="ORF">DFP88_10552</name>
</gene>
<keyword evidence="2" id="KW-1185">Reference proteome</keyword>
<organism evidence="1 2">
    <name type="scientific">Pseudoroseicyclus aestuarii</name>
    <dbReference type="NCBI Taxonomy" id="1795041"/>
    <lineage>
        <taxon>Bacteria</taxon>
        <taxon>Pseudomonadati</taxon>
        <taxon>Pseudomonadota</taxon>
        <taxon>Alphaproteobacteria</taxon>
        <taxon>Rhodobacterales</taxon>
        <taxon>Paracoccaceae</taxon>
        <taxon>Pseudoroseicyclus</taxon>
    </lineage>
</organism>
<comment type="caution">
    <text evidence="1">The sequence shown here is derived from an EMBL/GenBank/DDBJ whole genome shotgun (WGS) entry which is preliminary data.</text>
</comment>
<dbReference type="EMBL" id="QJTE01000005">
    <property type="protein sequence ID" value="PYE82212.1"/>
    <property type="molecule type" value="Genomic_DNA"/>
</dbReference>
<keyword evidence="1" id="KW-0808">Transferase</keyword>
<evidence type="ECO:0000313" key="1">
    <source>
        <dbReference type="EMBL" id="PYE82212.1"/>
    </source>
</evidence>
<dbReference type="AlphaFoldDB" id="A0A318SSG8"/>
<dbReference type="GO" id="GO:0016740">
    <property type="term" value="F:transferase activity"/>
    <property type="evidence" value="ECO:0007669"/>
    <property type="project" value="UniProtKB-KW"/>
</dbReference>
<dbReference type="Proteomes" id="UP000248311">
    <property type="component" value="Unassembled WGS sequence"/>
</dbReference>
<reference evidence="1 2" key="1">
    <citation type="submission" date="2018-06" db="EMBL/GenBank/DDBJ databases">
        <title>Genomic Encyclopedia of Type Strains, Phase III (KMG-III): the genomes of soil and plant-associated and newly described type strains.</title>
        <authorList>
            <person name="Whitman W."/>
        </authorList>
    </citation>
    <scope>NUCLEOTIDE SEQUENCE [LARGE SCALE GENOMIC DNA]</scope>
    <source>
        <strain evidence="1 2">CECT 9025</strain>
    </source>
</reference>
<name>A0A318SSG8_9RHOB</name>
<protein>
    <submittedName>
        <fullName evidence="1">Nucleotidyltransferase AbiEii toxin of type IV toxin-antitoxin system</fullName>
    </submittedName>
</protein>
<dbReference type="OrthoDB" id="5508069at2"/>
<proteinExistence type="predicted"/>
<dbReference type="RefSeq" id="WP_110815306.1">
    <property type="nucleotide sequence ID" value="NZ_QJTE01000005.1"/>
</dbReference>
<sequence>MFQRKHHNDILGVLRCLDGDLLQDAECYFGGGTAIVLKLGEYRESVDIYFLCASQEGYRKLRQALWGSSDLTGLLLPSAGIKTLRDVRTDQYGIRTLIGGTDVAIKFEIVREARIQLAGDMDDRFGVHVLTRDCLYAEKLLANADRWADKAVLSRDILDLSMMILRWGPIPDGAWDIAEGAYGDTARKAYDKAIARIRNPEWLRRCMAGMDMQPDLEGEVLALHGGPLDKES</sequence>